<protein>
    <submittedName>
        <fullName evidence="2">Uncharacterized protein</fullName>
    </submittedName>
</protein>
<name>G0GAE0_WINT7</name>
<gene>
    <name evidence="2" type="ordered locus">Spith_1496</name>
</gene>
<dbReference type="HOGENOM" id="CLU_1146628_0_0_12"/>
<evidence type="ECO:0000313" key="3">
    <source>
        <dbReference type="Proteomes" id="UP000007254"/>
    </source>
</evidence>
<organism evidence="2 3">
    <name type="scientific">Winmispira thermophila (strain ATCC 700085 / DSM 6578 / Z-1203)</name>
    <name type="common">Spirochaeta thermophila</name>
    <dbReference type="NCBI Taxonomy" id="869211"/>
    <lineage>
        <taxon>Bacteria</taxon>
        <taxon>Pseudomonadati</taxon>
        <taxon>Spirochaetota</taxon>
        <taxon>Spirochaetia</taxon>
        <taxon>Winmispirales</taxon>
        <taxon>Winmispiraceae</taxon>
        <taxon>Winmispira</taxon>
    </lineage>
</organism>
<evidence type="ECO:0000313" key="2">
    <source>
        <dbReference type="EMBL" id="AEJ61759.1"/>
    </source>
</evidence>
<proteinExistence type="predicted"/>
<keyword evidence="1" id="KW-0472">Membrane</keyword>
<feature type="transmembrane region" description="Helical" evidence="1">
    <location>
        <begin position="24"/>
        <end position="46"/>
    </location>
</feature>
<feature type="transmembrane region" description="Helical" evidence="1">
    <location>
        <begin position="174"/>
        <end position="196"/>
    </location>
</feature>
<dbReference type="Proteomes" id="UP000007254">
    <property type="component" value="Chromosome"/>
</dbReference>
<evidence type="ECO:0000256" key="1">
    <source>
        <dbReference type="SAM" id="Phobius"/>
    </source>
</evidence>
<dbReference type="STRING" id="869211.Spith_1496"/>
<keyword evidence="1" id="KW-0812">Transmembrane</keyword>
<reference evidence="2 3" key="1">
    <citation type="submission" date="2011-06" db="EMBL/GenBank/DDBJ databases">
        <title>The complete genome of Spirochaeta thermophila DSM 6578.</title>
        <authorList>
            <consortium name="US DOE Joint Genome Institute (JGI-PGF)"/>
            <person name="Lucas S."/>
            <person name="Lapidus A."/>
            <person name="Bruce D."/>
            <person name="Goodwin L."/>
            <person name="Pitluck S."/>
            <person name="Peters L."/>
            <person name="Kyrpides N."/>
            <person name="Mavromatis K."/>
            <person name="Ivanova N."/>
            <person name="Mikailova N."/>
            <person name="Pagani I."/>
            <person name="Chertkov O."/>
            <person name="Detter J.C."/>
            <person name="Tapia R."/>
            <person name="Han C."/>
            <person name="Land M."/>
            <person name="Hauser L."/>
            <person name="Markowitz V."/>
            <person name="Cheng J.-F."/>
            <person name="Hugenholtz P."/>
            <person name="Woyke T."/>
            <person name="Wu D."/>
            <person name="Spring S."/>
            <person name="Merkhoffer B."/>
            <person name="Schneider S."/>
            <person name="Klenk H.-P."/>
            <person name="Eisen J.A."/>
        </authorList>
    </citation>
    <scope>NUCLEOTIDE SEQUENCE [LARGE SCALE GENOMIC DNA]</scope>
    <source>
        <strain evidence="3">ATCC 700085 / DSM 6578 / Z-1203</strain>
    </source>
</reference>
<feature type="transmembrane region" description="Helical" evidence="1">
    <location>
        <begin position="102"/>
        <end position="127"/>
    </location>
</feature>
<keyword evidence="3" id="KW-1185">Reference proteome</keyword>
<feature type="transmembrane region" description="Helical" evidence="1">
    <location>
        <begin position="216"/>
        <end position="237"/>
    </location>
</feature>
<sequence>MMNSIVYRASRYLMRDALLRRDSLYTIPGVVAALSFVFMCLGLSVDPQGGDASAYLFIFSFTGWVSAAAAHKELQQKGTRHEWYTLPLASWEKTIYRMIPSLIIWPLVCFPLIWVGRMLAVLVFALFDPAHHAGFLVPLYPPGVGDALLTYLLGHALFYFGGVYFTSHPVGKTVLASLGGMIFLSAIVVFSIWAWSKLRGVPFGGFDGFSFPLGSWRMFSIGLSLFTSVWFWVLSYFRIREREARGV</sequence>
<dbReference type="EMBL" id="CP002903">
    <property type="protein sequence ID" value="AEJ61759.1"/>
    <property type="molecule type" value="Genomic_DNA"/>
</dbReference>
<feature type="transmembrane region" description="Helical" evidence="1">
    <location>
        <begin position="52"/>
        <end position="70"/>
    </location>
</feature>
<accession>G0GAE0</accession>
<keyword evidence="1" id="KW-1133">Transmembrane helix</keyword>
<dbReference type="KEGG" id="stq:Spith_1496"/>
<feature type="transmembrane region" description="Helical" evidence="1">
    <location>
        <begin position="147"/>
        <end position="167"/>
    </location>
</feature>
<dbReference type="AlphaFoldDB" id="G0GAE0"/>